<proteinExistence type="predicted"/>
<gene>
    <name evidence="1" type="ORF">SPSIL_050730</name>
</gene>
<evidence type="ECO:0000313" key="1">
    <source>
        <dbReference type="EMBL" id="XFO68849.1"/>
    </source>
</evidence>
<reference evidence="1" key="1">
    <citation type="submission" date="2024-05" db="EMBL/GenBank/DDBJ databases">
        <title>Isolation and characterization of Sporomusa carbonis sp. nov., a carboxydotrophic hydrogenogen in the genus of Sporomusa isolated from a charcoal burning pile.</title>
        <authorList>
            <person name="Boeer T."/>
            <person name="Rosenbaum F."/>
            <person name="Eysell L."/>
            <person name="Mueller V."/>
            <person name="Daniel R."/>
            <person name="Poehlein A."/>
        </authorList>
    </citation>
    <scope>NUCLEOTIDE SEQUENCE [LARGE SCALE GENOMIC DNA]</scope>
    <source>
        <strain evidence="1">DSM 10669</strain>
    </source>
</reference>
<organism evidence="1 2">
    <name type="scientific">Sporomusa silvacetica DSM 10669</name>
    <dbReference type="NCBI Taxonomy" id="1123289"/>
    <lineage>
        <taxon>Bacteria</taxon>
        <taxon>Bacillati</taxon>
        <taxon>Bacillota</taxon>
        <taxon>Negativicutes</taxon>
        <taxon>Selenomonadales</taxon>
        <taxon>Sporomusaceae</taxon>
        <taxon>Sporomusa</taxon>
    </lineage>
</organism>
<evidence type="ECO:0000313" key="2">
    <source>
        <dbReference type="Proteomes" id="UP000216752"/>
    </source>
</evidence>
<keyword evidence="2" id="KW-1185">Reference proteome</keyword>
<name>A0ABZ3ITV9_9FIRM</name>
<accession>A0ABZ3ITV9</accession>
<dbReference type="Proteomes" id="UP000216752">
    <property type="component" value="Chromosome"/>
</dbReference>
<dbReference type="EMBL" id="CP155573">
    <property type="protein sequence ID" value="XFO68849.1"/>
    <property type="molecule type" value="Genomic_DNA"/>
</dbReference>
<sequence>MYIRLALLLGFADNLYSDFKERVIKLGDLQVKIKPDVVISEMVEHFLIQPPKMILEKEIIMSDFITLFEAFKKSMDSLPGCTSSIELSKEILSFDSMDLQQGISAYFEKYPIIVKDIDEIQNNELQAFNLNREYLSCNFIDTWTQEQAMSNGKFSIERYQYMFPQKQGCPPLYNTFIYAALEQEVVRAICPNSGEAIETSSSFPVYVQEIPSQFVFYKVHGREEFYIVTAGYPGLKSFLYFPKHNLVIFSRLFYSIGVKENIVSAIVHLYRKFLIFAEKTINYLQQPKRNLTLIYGIQLNLGHYFLNEYSGFYRIILTGLYRKVKDIVIYKKPKLPLEQIFPEFKKAVCYNCESSDELFETCMTHGLFAIYPCAYFLSAETVFHIRQIANSYCSESQKRLITDCVADPLIFINLRKHNKAWQEQVDGTINIARALKQEYPNIGIFLDGLSDCQEDAEVIYQSLRNDISVYNGIGISLLDTICWACRTDAYLCVTGSGLVLLACIANKPGIVHSDHVHMEQVRPGGFFSVIRNDMYPPIPVPRNEVVVVKDEMYSNYSMDWHSLYNRLIKIIYPPSCIE</sequence>
<protein>
    <submittedName>
        <fullName evidence="1">Uncharacterized protein</fullName>
    </submittedName>
</protein>